<gene>
    <name evidence="3" type="ORF">ZOSMA_146G00250</name>
</gene>
<dbReference type="PANTHER" id="PTHR33143:SF6">
    <property type="entry name" value="OS08G0102900 PROTEIN"/>
    <property type="match status" value="1"/>
</dbReference>
<dbReference type="GO" id="GO:0005634">
    <property type="term" value="C:nucleus"/>
    <property type="evidence" value="ECO:0000318"/>
    <property type="project" value="GO_Central"/>
</dbReference>
<name>A0A0K9PZA7_ZOSMR</name>
<reference evidence="4" key="1">
    <citation type="journal article" date="2016" name="Nature">
        <title>The genome of the seagrass Zostera marina reveals angiosperm adaptation to the sea.</title>
        <authorList>
            <person name="Olsen J.L."/>
            <person name="Rouze P."/>
            <person name="Verhelst B."/>
            <person name="Lin Y.-C."/>
            <person name="Bayer T."/>
            <person name="Collen J."/>
            <person name="Dattolo E."/>
            <person name="De Paoli E."/>
            <person name="Dittami S."/>
            <person name="Maumus F."/>
            <person name="Michel G."/>
            <person name="Kersting A."/>
            <person name="Lauritano C."/>
            <person name="Lohaus R."/>
            <person name="Toepel M."/>
            <person name="Tonon T."/>
            <person name="Vanneste K."/>
            <person name="Amirebrahimi M."/>
            <person name="Brakel J."/>
            <person name="Bostroem C."/>
            <person name="Chovatia M."/>
            <person name="Grimwood J."/>
            <person name="Jenkins J.W."/>
            <person name="Jueterbock A."/>
            <person name="Mraz A."/>
            <person name="Stam W.T."/>
            <person name="Tice H."/>
            <person name="Bornberg-Bauer E."/>
            <person name="Green P.J."/>
            <person name="Pearson G.A."/>
            <person name="Procaccini G."/>
            <person name="Duarte C.M."/>
            <person name="Schmutz J."/>
            <person name="Reusch T.B.H."/>
            <person name="Van de Peer Y."/>
        </authorList>
    </citation>
    <scope>NUCLEOTIDE SEQUENCE [LARGE SCALE GENOMIC DNA]</scope>
    <source>
        <strain evidence="4">cv. Finnish</strain>
    </source>
</reference>
<proteinExistence type="predicted"/>
<evidence type="ECO:0000259" key="2">
    <source>
        <dbReference type="Pfam" id="PF05678"/>
    </source>
</evidence>
<feature type="region of interest" description="Disordered" evidence="1">
    <location>
        <begin position="1"/>
        <end position="46"/>
    </location>
</feature>
<dbReference type="Proteomes" id="UP000036987">
    <property type="component" value="Unassembled WGS sequence"/>
</dbReference>
<organism evidence="3 4">
    <name type="scientific">Zostera marina</name>
    <name type="common">Eelgrass</name>
    <dbReference type="NCBI Taxonomy" id="29655"/>
    <lineage>
        <taxon>Eukaryota</taxon>
        <taxon>Viridiplantae</taxon>
        <taxon>Streptophyta</taxon>
        <taxon>Embryophyta</taxon>
        <taxon>Tracheophyta</taxon>
        <taxon>Spermatophyta</taxon>
        <taxon>Magnoliopsida</taxon>
        <taxon>Liliopsida</taxon>
        <taxon>Zosteraceae</taxon>
        <taxon>Zostera</taxon>
    </lineage>
</organism>
<protein>
    <recommendedName>
        <fullName evidence="2">VQ domain-containing protein</fullName>
    </recommendedName>
</protein>
<dbReference type="OrthoDB" id="695631at2759"/>
<evidence type="ECO:0000256" key="1">
    <source>
        <dbReference type="SAM" id="MobiDB-lite"/>
    </source>
</evidence>
<dbReference type="Pfam" id="PF05678">
    <property type="entry name" value="VQ"/>
    <property type="match status" value="1"/>
</dbReference>
<feature type="compositionally biased region" description="Polar residues" evidence="1">
    <location>
        <begin position="1"/>
        <end position="15"/>
    </location>
</feature>
<feature type="domain" description="VQ" evidence="2">
    <location>
        <begin position="67"/>
        <end position="93"/>
    </location>
</feature>
<keyword evidence="4" id="KW-1185">Reference proteome</keyword>
<dbReference type="InterPro" id="IPR008889">
    <property type="entry name" value="VQ"/>
</dbReference>
<sequence length="228" mass="25260">MDSDSNNMDVSTIASPSILKGPRPTRLKIGGPSHKIKKPPLEQDPTEKRRLRYFNHQQREPVIIYSVSPKAIRTNPDEFMSVVQRLTGLNSSPSTVARAAVTGVYPFSPVGIQSPGACQQLSPAAKLATVERAQQQTTISRPPQFQDELNWEMAPPSNMMGILSPNPCSLPGFSENLFPMPPELNSLGFLQDMMTFSHPLMENLIFQSPTIHSPNWDVFSDPSYTPDI</sequence>
<dbReference type="PANTHER" id="PTHR33143">
    <property type="entry name" value="F16F4.1 PROTEIN-RELATED"/>
    <property type="match status" value="1"/>
</dbReference>
<evidence type="ECO:0000313" key="4">
    <source>
        <dbReference type="Proteomes" id="UP000036987"/>
    </source>
</evidence>
<accession>A0A0K9PZA7</accession>
<dbReference type="EMBL" id="LFYR01000569">
    <property type="protein sequence ID" value="KMZ73550.1"/>
    <property type="molecule type" value="Genomic_DNA"/>
</dbReference>
<dbReference type="STRING" id="29655.A0A0K9PZA7"/>
<evidence type="ECO:0000313" key="3">
    <source>
        <dbReference type="EMBL" id="KMZ73550.1"/>
    </source>
</evidence>
<dbReference type="InterPro" id="IPR039607">
    <property type="entry name" value="VQ_8/17/18/20/21/25"/>
</dbReference>
<dbReference type="AlphaFoldDB" id="A0A0K9PZA7"/>
<comment type="caution">
    <text evidence="3">The sequence shown here is derived from an EMBL/GenBank/DDBJ whole genome shotgun (WGS) entry which is preliminary data.</text>
</comment>